<organism evidence="1 2">
    <name type="scientific">Geodermatophilus normandii</name>
    <dbReference type="NCBI Taxonomy" id="1137989"/>
    <lineage>
        <taxon>Bacteria</taxon>
        <taxon>Bacillati</taxon>
        <taxon>Actinomycetota</taxon>
        <taxon>Actinomycetes</taxon>
        <taxon>Geodermatophilales</taxon>
        <taxon>Geodermatophilaceae</taxon>
        <taxon>Geodermatophilus</taxon>
    </lineage>
</organism>
<name>A0A317QLS8_9ACTN</name>
<comment type="caution">
    <text evidence="1">The sequence shown here is derived from an EMBL/GenBank/DDBJ whole genome shotgun (WGS) entry which is preliminary data.</text>
</comment>
<accession>A0A317QLS8</accession>
<dbReference type="AlphaFoldDB" id="A0A317QLS8"/>
<dbReference type="Proteomes" id="UP000246661">
    <property type="component" value="Unassembled WGS sequence"/>
</dbReference>
<protein>
    <submittedName>
        <fullName evidence="1">Uncharacterized protein</fullName>
    </submittedName>
</protein>
<reference evidence="2" key="1">
    <citation type="submission" date="2018-05" db="EMBL/GenBank/DDBJ databases">
        <authorList>
            <person name="Klenk H.-P."/>
            <person name="Huntemann M."/>
            <person name="Clum A."/>
            <person name="Pillay M."/>
            <person name="Palaniappan K."/>
            <person name="Varghese N."/>
            <person name="Mikhailova N."/>
            <person name="Stamatis D."/>
            <person name="Reddy T."/>
            <person name="Daum C."/>
            <person name="Shapiro N."/>
            <person name="Ivanova N."/>
            <person name="Kyrpides N."/>
            <person name="Woyke T."/>
        </authorList>
    </citation>
    <scope>NUCLEOTIDE SEQUENCE [LARGE SCALE GENOMIC DNA]</scope>
    <source>
        <strain evidence="2">DSM 45417</strain>
    </source>
</reference>
<gene>
    <name evidence="1" type="ORF">JD79_03030</name>
</gene>
<keyword evidence="2" id="KW-1185">Reference proteome</keyword>
<evidence type="ECO:0000313" key="2">
    <source>
        <dbReference type="Proteomes" id="UP000246661"/>
    </source>
</evidence>
<sequence length="53" mass="5419">MDAYRPVAWIDFAVPAVGATAARTGLLVVAVSTDLDRILAIPALPRRAAAASG</sequence>
<evidence type="ECO:0000313" key="1">
    <source>
        <dbReference type="EMBL" id="PWW23854.1"/>
    </source>
</evidence>
<dbReference type="RefSeq" id="WP_170149216.1">
    <property type="nucleotide sequence ID" value="NZ_QGTX01000001.1"/>
</dbReference>
<dbReference type="EMBL" id="QGTX01000001">
    <property type="protein sequence ID" value="PWW23854.1"/>
    <property type="molecule type" value="Genomic_DNA"/>
</dbReference>
<proteinExistence type="predicted"/>